<proteinExistence type="predicted"/>
<sequence>MISYDFEYHKPTSIEDALQLFQKLESQEKNPIYFSGGTEVITLGRVNQIVTGAVIDIKGIPECLVLRNDGNVLTLGAAQSLTKIYDIQWFPLLNKTIVEIADHTARNKITLGGNICANIIYRETVLPLLITNSQVVIATHSGIKHLPMNEVFDQKLKLEKGEFLVQVITDKSEIELPFVCVKKRRHWDVGYPLITIAALKKNKDIKVAFSGLCSFPFRNEQIESCLNDRTLSKETRIDESIKRIPSPILDDVQGSAEYRLFVLKNTLSDILDTLEGA</sequence>
<dbReference type="PANTHER" id="PTHR42659:SF2">
    <property type="entry name" value="XANTHINE DEHYDROGENASE SUBUNIT C-RELATED"/>
    <property type="match status" value="1"/>
</dbReference>
<dbReference type="InterPro" id="IPR036683">
    <property type="entry name" value="CO_DH_flav_C_dom_sf"/>
</dbReference>
<organism evidence="5 6">
    <name type="scientific">Bacillus xiapuensis</name>
    <dbReference type="NCBI Taxonomy" id="2014075"/>
    <lineage>
        <taxon>Bacteria</taxon>
        <taxon>Bacillati</taxon>
        <taxon>Bacillota</taxon>
        <taxon>Bacilli</taxon>
        <taxon>Bacillales</taxon>
        <taxon>Bacillaceae</taxon>
        <taxon>Bacillus</taxon>
    </lineage>
</organism>
<dbReference type="Gene3D" id="3.30.465.10">
    <property type="match status" value="1"/>
</dbReference>
<evidence type="ECO:0000313" key="5">
    <source>
        <dbReference type="EMBL" id="MED3563606.1"/>
    </source>
</evidence>
<dbReference type="InterPro" id="IPR016169">
    <property type="entry name" value="FAD-bd_PCMH_sub2"/>
</dbReference>
<feature type="domain" description="FAD-binding PCMH-type" evidence="4">
    <location>
        <begin position="1"/>
        <end position="174"/>
    </location>
</feature>
<gene>
    <name evidence="5" type="ORF">P4447_14345</name>
</gene>
<evidence type="ECO:0000259" key="4">
    <source>
        <dbReference type="PROSITE" id="PS51387"/>
    </source>
</evidence>
<dbReference type="EMBL" id="JARMQG010000199">
    <property type="protein sequence ID" value="MED3563606.1"/>
    <property type="molecule type" value="Genomic_DNA"/>
</dbReference>
<dbReference type="SUPFAM" id="SSF55447">
    <property type="entry name" value="CO dehydrogenase flavoprotein C-terminal domain-like"/>
    <property type="match status" value="1"/>
</dbReference>
<dbReference type="RefSeq" id="WP_327968660.1">
    <property type="nucleotide sequence ID" value="NZ_JARMQG010000199.1"/>
</dbReference>
<dbReference type="PROSITE" id="PS51387">
    <property type="entry name" value="FAD_PCMH"/>
    <property type="match status" value="1"/>
</dbReference>
<comment type="caution">
    <text evidence="5">The sequence shown here is derived from an EMBL/GenBank/DDBJ whole genome shotgun (WGS) entry which is preliminary data.</text>
</comment>
<accession>A0ABU6NDS1</accession>
<evidence type="ECO:0000313" key="6">
    <source>
        <dbReference type="Proteomes" id="UP001330749"/>
    </source>
</evidence>
<keyword evidence="6" id="KW-1185">Reference proteome</keyword>
<dbReference type="Proteomes" id="UP001330749">
    <property type="component" value="Unassembled WGS sequence"/>
</dbReference>
<dbReference type="SUPFAM" id="SSF56176">
    <property type="entry name" value="FAD-binding/transporter-associated domain-like"/>
    <property type="match status" value="1"/>
</dbReference>
<dbReference type="InterPro" id="IPR016167">
    <property type="entry name" value="FAD-bd_PCMH_sub1"/>
</dbReference>
<dbReference type="InterPro" id="IPR051312">
    <property type="entry name" value="Diverse_Substr_Oxidored"/>
</dbReference>
<dbReference type="InterPro" id="IPR002346">
    <property type="entry name" value="Mopterin_DH_FAD-bd"/>
</dbReference>
<reference evidence="5 6" key="1">
    <citation type="submission" date="2023-03" db="EMBL/GenBank/DDBJ databases">
        <title>Bacillus Genome Sequencing.</title>
        <authorList>
            <person name="Dunlap C."/>
        </authorList>
    </citation>
    <scope>NUCLEOTIDE SEQUENCE [LARGE SCALE GENOMIC DNA]</scope>
    <source>
        <strain evidence="5 6">B-14544</strain>
    </source>
</reference>
<keyword evidence="2" id="KW-0274">FAD</keyword>
<keyword evidence="3" id="KW-0560">Oxidoreductase</keyword>
<keyword evidence="1" id="KW-0285">Flavoprotein</keyword>
<evidence type="ECO:0000256" key="1">
    <source>
        <dbReference type="ARBA" id="ARBA00022630"/>
    </source>
</evidence>
<evidence type="ECO:0000256" key="3">
    <source>
        <dbReference type="ARBA" id="ARBA00023002"/>
    </source>
</evidence>
<dbReference type="InterPro" id="IPR005107">
    <property type="entry name" value="CO_DH_flav_C"/>
</dbReference>
<dbReference type="InterPro" id="IPR036318">
    <property type="entry name" value="FAD-bd_PCMH-like_sf"/>
</dbReference>
<name>A0ABU6NDS1_9BACI</name>
<dbReference type="Gene3D" id="3.30.43.10">
    <property type="entry name" value="Uridine Diphospho-n-acetylenolpyruvylglucosamine Reductase, domain 2"/>
    <property type="match status" value="1"/>
</dbReference>
<dbReference type="PANTHER" id="PTHR42659">
    <property type="entry name" value="XANTHINE DEHYDROGENASE SUBUNIT C-RELATED"/>
    <property type="match status" value="1"/>
</dbReference>
<dbReference type="InterPro" id="IPR016166">
    <property type="entry name" value="FAD-bd_PCMH"/>
</dbReference>
<dbReference type="Pfam" id="PF00941">
    <property type="entry name" value="FAD_binding_5"/>
    <property type="match status" value="1"/>
</dbReference>
<evidence type="ECO:0000256" key="2">
    <source>
        <dbReference type="ARBA" id="ARBA00022827"/>
    </source>
</evidence>
<dbReference type="SMART" id="SM01092">
    <property type="entry name" value="CO_deh_flav_C"/>
    <property type="match status" value="1"/>
</dbReference>
<dbReference type="Gene3D" id="3.30.390.50">
    <property type="entry name" value="CO dehydrogenase flavoprotein, C-terminal domain"/>
    <property type="match status" value="1"/>
</dbReference>
<protein>
    <submittedName>
        <fullName evidence="5">Xanthine dehydrogenase family protein subunit M</fullName>
    </submittedName>
</protein>